<accession>A0A7S2UFL2</accession>
<dbReference type="InterPro" id="IPR036188">
    <property type="entry name" value="FAD/NAD-bd_sf"/>
</dbReference>
<dbReference type="Pfam" id="PF07992">
    <property type="entry name" value="Pyr_redox_2"/>
    <property type="match status" value="1"/>
</dbReference>
<proteinExistence type="inferred from homology"/>
<reference evidence="9" key="1">
    <citation type="submission" date="2021-01" db="EMBL/GenBank/DDBJ databases">
        <authorList>
            <person name="Corre E."/>
            <person name="Pelletier E."/>
            <person name="Niang G."/>
            <person name="Scheremetjew M."/>
            <person name="Finn R."/>
            <person name="Kale V."/>
            <person name="Holt S."/>
            <person name="Cochrane G."/>
            <person name="Meng A."/>
            <person name="Brown T."/>
            <person name="Cohen L."/>
        </authorList>
    </citation>
    <scope>NUCLEOTIDE SEQUENCE</scope>
    <source>
        <strain evidence="9">CCMP2084</strain>
    </source>
</reference>
<feature type="disulfide bond" description="Redox-active" evidence="6">
    <location>
        <begin position="82"/>
        <end position="87"/>
    </location>
</feature>
<evidence type="ECO:0000259" key="7">
    <source>
        <dbReference type="Pfam" id="PF02852"/>
    </source>
</evidence>
<dbReference type="InterPro" id="IPR016156">
    <property type="entry name" value="FAD/NAD-linked_Rdtase_dimer_sf"/>
</dbReference>
<dbReference type="AlphaFoldDB" id="A0A7S2UFL2"/>
<feature type="domain" description="Pyridine nucleotide-disulphide oxidoreductase dimerisation" evidence="7">
    <location>
        <begin position="386"/>
        <end position="494"/>
    </location>
</feature>
<keyword evidence="4" id="KW-0560">Oxidoreductase</keyword>
<evidence type="ECO:0000256" key="3">
    <source>
        <dbReference type="ARBA" id="ARBA00022827"/>
    </source>
</evidence>
<evidence type="ECO:0000313" key="9">
    <source>
        <dbReference type="EMBL" id="CAD9818011.1"/>
    </source>
</evidence>
<comment type="similarity">
    <text evidence="1">Belongs to the class-I pyridine nucleotide-disulfide oxidoreductase family.</text>
</comment>
<dbReference type="PIRSF" id="PIRSF000350">
    <property type="entry name" value="Mercury_reductase_MerA"/>
    <property type="match status" value="1"/>
</dbReference>
<feature type="domain" description="FAD/NAD(P)-binding" evidence="8">
    <location>
        <begin position="45"/>
        <end position="366"/>
    </location>
</feature>
<evidence type="ECO:0000256" key="1">
    <source>
        <dbReference type="ARBA" id="ARBA00007532"/>
    </source>
</evidence>
<keyword evidence="3 5" id="KW-0274">FAD</keyword>
<feature type="binding site" evidence="5">
    <location>
        <position position="91"/>
    </location>
    <ligand>
        <name>FAD</name>
        <dbReference type="ChEBI" id="CHEBI:57692"/>
    </ligand>
</feature>
<dbReference type="EMBL" id="HBHQ01014749">
    <property type="protein sequence ID" value="CAD9818011.1"/>
    <property type="molecule type" value="Transcribed_RNA"/>
</dbReference>
<evidence type="ECO:0000256" key="4">
    <source>
        <dbReference type="ARBA" id="ARBA00023002"/>
    </source>
</evidence>
<dbReference type="Pfam" id="PF02852">
    <property type="entry name" value="Pyr_redox_dim"/>
    <property type="match status" value="1"/>
</dbReference>
<evidence type="ECO:0000256" key="5">
    <source>
        <dbReference type="PIRSR" id="PIRSR000350-3"/>
    </source>
</evidence>
<dbReference type="FunFam" id="3.30.390.30:FF:000001">
    <property type="entry name" value="Dihydrolipoyl dehydrogenase"/>
    <property type="match status" value="1"/>
</dbReference>
<comment type="cofactor">
    <cofactor evidence="5">
        <name>FAD</name>
        <dbReference type="ChEBI" id="CHEBI:57692"/>
    </cofactor>
    <text evidence="5">Binds 1 FAD per subunit.</text>
</comment>
<dbReference type="InterPro" id="IPR004099">
    <property type="entry name" value="Pyr_nucl-diS_OxRdtase_dimer"/>
</dbReference>
<dbReference type="SUPFAM" id="SSF55424">
    <property type="entry name" value="FAD/NAD-linked reductases, dimerisation (C-terminal) domain"/>
    <property type="match status" value="1"/>
</dbReference>
<feature type="binding site" evidence="5">
    <location>
        <position position="310"/>
    </location>
    <ligand>
        <name>NAD(+)</name>
        <dbReference type="ChEBI" id="CHEBI:57540"/>
    </ligand>
</feature>
<dbReference type="PANTHER" id="PTHR43014:SF2">
    <property type="entry name" value="MERCURIC REDUCTASE"/>
    <property type="match status" value="1"/>
</dbReference>
<dbReference type="GO" id="GO:0003955">
    <property type="term" value="F:NAD(P)H dehydrogenase (quinone) activity"/>
    <property type="evidence" value="ECO:0007669"/>
    <property type="project" value="TreeGrafter"/>
</dbReference>
<evidence type="ECO:0000256" key="6">
    <source>
        <dbReference type="PIRSR" id="PIRSR000350-4"/>
    </source>
</evidence>
<dbReference type="PANTHER" id="PTHR43014">
    <property type="entry name" value="MERCURIC REDUCTASE"/>
    <property type="match status" value="1"/>
</dbReference>
<protein>
    <recommendedName>
        <fullName evidence="10">Mercuric reductase</fullName>
    </recommendedName>
</protein>
<dbReference type="GO" id="GO:0050660">
    <property type="term" value="F:flavin adenine dinucleotide binding"/>
    <property type="evidence" value="ECO:0007669"/>
    <property type="project" value="TreeGrafter"/>
</dbReference>
<evidence type="ECO:0000259" key="8">
    <source>
        <dbReference type="Pfam" id="PF07992"/>
    </source>
</evidence>
<keyword evidence="5" id="KW-0520">NAD</keyword>
<sequence length="520" mass="54876">MVSGATTTTSVLIVASVICFLLGKSPKMTVSALSAATKGNIKKSFDLVVIGGGSAGLTAAKFAARFGKTVAIVESKRLGGDCTWTGCVPSKTMIASARAAHSISTASDFGIVNTVKPKVDLAVVRKRVQDAQKLIYDEDDSPEAMAKLGVNTIVGKAKFLSPKTLLVTNDGREEEVEATGGVVICTGAAPVRPTNIPGLDSVTYLTYEEVWDLEELPERLTIVGGGPIGCELAQVFGRLGSTVTQIAGDCLLPRTEPEAGATLQRIFEQEGINVIQERVTNVATSGTNKHVVTCSKGTQVTGDVLLVAVGRKPTVTGMDLEKLGVELNAKGGIQVNAQLVTTVKGLYAAGDCTGDAQFTHYAGYQGAVAARNVLLPFSDPGVLADVPATTFTHPEVASVGMTEAQARAELGDNDVSVAFKKMSGVDRAVCEGEKEGFIKIIYKTKGYQILGATIMSPVAGEMIAEICVAMKAKLSFDMLATVMHSYPAYSFELQAMAAELYYDKLVKNKNLYNFLKFFGL</sequence>
<dbReference type="PRINTS" id="PR00368">
    <property type="entry name" value="FADPNR"/>
</dbReference>
<evidence type="ECO:0008006" key="10">
    <source>
        <dbReference type="Google" id="ProtNLM"/>
    </source>
</evidence>
<keyword evidence="5" id="KW-0547">Nucleotide-binding</keyword>
<dbReference type="InterPro" id="IPR001100">
    <property type="entry name" value="Pyr_nuc-diS_OxRdtase"/>
</dbReference>
<dbReference type="SUPFAM" id="SSF51905">
    <property type="entry name" value="FAD/NAD(P)-binding domain"/>
    <property type="match status" value="1"/>
</dbReference>
<gene>
    <name evidence="9" type="ORF">ASEP1449_LOCUS9843</name>
</gene>
<dbReference type="InterPro" id="IPR023753">
    <property type="entry name" value="FAD/NAD-binding_dom"/>
</dbReference>
<name>A0A7S2UFL2_9STRA</name>
<feature type="binding site" evidence="5">
    <location>
        <begin position="224"/>
        <end position="231"/>
    </location>
    <ligand>
        <name>NAD(+)</name>
        <dbReference type="ChEBI" id="CHEBI:57540"/>
    </ligand>
</feature>
<evidence type="ECO:0000256" key="2">
    <source>
        <dbReference type="ARBA" id="ARBA00022630"/>
    </source>
</evidence>
<dbReference type="Gene3D" id="3.30.390.30">
    <property type="match status" value="1"/>
</dbReference>
<organism evidence="9">
    <name type="scientific">Attheya septentrionalis</name>
    <dbReference type="NCBI Taxonomy" id="420275"/>
    <lineage>
        <taxon>Eukaryota</taxon>
        <taxon>Sar</taxon>
        <taxon>Stramenopiles</taxon>
        <taxon>Ochrophyta</taxon>
        <taxon>Bacillariophyta</taxon>
        <taxon>Coscinodiscophyceae</taxon>
        <taxon>Chaetocerotophycidae</taxon>
        <taxon>Chaetocerotales</taxon>
        <taxon>Attheyaceae</taxon>
        <taxon>Attheya</taxon>
    </lineage>
</organism>
<feature type="binding site" evidence="5">
    <location>
        <position position="351"/>
    </location>
    <ligand>
        <name>FAD</name>
        <dbReference type="ChEBI" id="CHEBI:57692"/>
    </ligand>
</feature>
<dbReference type="Gene3D" id="3.50.50.60">
    <property type="entry name" value="FAD/NAD(P)-binding domain"/>
    <property type="match status" value="2"/>
</dbReference>
<keyword evidence="2" id="KW-0285">Flavoprotein</keyword>
<dbReference type="PRINTS" id="PR00411">
    <property type="entry name" value="PNDRDTASEI"/>
</dbReference>